<accession>A0ABY2X7Z4</accession>
<comment type="caution">
    <text evidence="1">The sequence shown here is derived from an EMBL/GenBank/DDBJ whole genome shotgun (WGS) entry which is preliminary data.</text>
</comment>
<dbReference type="RefSeq" id="WP_138864978.1">
    <property type="nucleotide sequence ID" value="NZ_VCPC01000003.1"/>
</dbReference>
<sequence>MSAVAAEIRHARLVLASELELLPVADRAEAMRAACIDTGGCFVPARTVQGGTHYAEVSCLGVYHAGADMAEAIAHWIKAVHRMEISAQTGVAA</sequence>
<proteinExistence type="predicted"/>
<dbReference type="EMBL" id="VCPC01000003">
    <property type="protein sequence ID" value="TMV11918.1"/>
    <property type="molecule type" value="Genomic_DNA"/>
</dbReference>
<evidence type="ECO:0000313" key="1">
    <source>
        <dbReference type="EMBL" id="TMV11918.1"/>
    </source>
</evidence>
<gene>
    <name evidence="1" type="ORF">FGK64_16835</name>
</gene>
<organism evidence="1 2">
    <name type="scientific">Arenibacterium halophilum</name>
    <dbReference type="NCBI Taxonomy" id="2583821"/>
    <lineage>
        <taxon>Bacteria</taxon>
        <taxon>Pseudomonadati</taxon>
        <taxon>Pseudomonadota</taxon>
        <taxon>Alphaproteobacteria</taxon>
        <taxon>Rhodobacterales</taxon>
        <taxon>Paracoccaceae</taxon>
        <taxon>Arenibacterium</taxon>
    </lineage>
</organism>
<keyword evidence="2" id="KW-1185">Reference proteome</keyword>
<name>A0ABY2X7Z4_9RHOB</name>
<dbReference type="Proteomes" id="UP001191082">
    <property type="component" value="Unassembled WGS sequence"/>
</dbReference>
<evidence type="ECO:0000313" key="2">
    <source>
        <dbReference type="Proteomes" id="UP001191082"/>
    </source>
</evidence>
<protein>
    <submittedName>
        <fullName evidence="1">Uncharacterized protein</fullName>
    </submittedName>
</protein>
<reference evidence="1 2" key="1">
    <citation type="submission" date="2019-05" db="EMBL/GenBank/DDBJ databases">
        <title>Marivita sp. nov. isolated from sea sediment.</title>
        <authorList>
            <person name="Kim W."/>
        </authorList>
    </citation>
    <scope>NUCLEOTIDE SEQUENCE [LARGE SCALE GENOMIC DNA]</scope>
    <source>
        <strain evidence="1 2">CAU 1492</strain>
    </source>
</reference>